<accession>A0A158SNY8</accession>
<dbReference type="Proteomes" id="UP000185427">
    <property type="component" value="Chromosome"/>
</dbReference>
<dbReference type="RefSeq" id="WP_003683972.1">
    <property type="nucleotide sequence ID" value="NZ_BJLV01000009.1"/>
</dbReference>
<dbReference type="Proteomes" id="UP000503169">
    <property type="component" value="Chromosome"/>
</dbReference>
<reference evidence="1 4" key="1">
    <citation type="submission" date="2016-12" db="EMBL/GenBank/DDBJ databases">
        <title>Complete Genome Sequence of Lactobacillus fermentum Strain SNUV175, a Probiotic for Treatment of Bacterial Vaginosis.</title>
        <authorList>
            <person name="Lee S."/>
            <person name="You H.J."/>
            <person name="Kwon B."/>
            <person name="Ko G."/>
        </authorList>
    </citation>
    <scope>NUCLEOTIDE SEQUENCE [LARGE SCALE GENOMIC DNA]</scope>
    <source>
        <strain evidence="1 4">SNUV175</strain>
    </source>
</reference>
<evidence type="ECO:0000313" key="3">
    <source>
        <dbReference type="EMBL" id="QIX57830.1"/>
    </source>
</evidence>
<dbReference type="EMBL" id="CP050919">
    <property type="protein sequence ID" value="QIX57830.1"/>
    <property type="molecule type" value="Genomic_DNA"/>
</dbReference>
<protein>
    <submittedName>
        <fullName evidence="2">IpaB/EvcA family protein</fullName>
    </submittedName>
</protein>
<evidence type="ECO:0000313" key="2">
    <source>
        <dbReference type="EMBL" id="PNV57350.1"/>
    </source>
</evidence>
<reference evidence="2 5" key="2">
    <citation type="submission" date="2018-01" db="EMBL/GenBank/DDBJ databases">
        <title>Draft genome sequence of the feruloyl esterase-producing strain Lactobacillus fermentum CRL 1446, isolated from artisanal goat milk cheese.</title>
        <authorList>
            <person name="Abeijon Mukdsi M.C."/>
            <person name="Saavedra L."/>
            <person name="Gauffin Cano M.P."/>
            <person name="Hebert E.M."/>
            <person name="Medina R.B."/>
        </authorList>
    </citation>
    <scope>NUCLEOTIDE SEQUENCE [LARGE SCALE GENOMIC DNA]</scope>
    <source>
        <strain evidence="2 5">CRL 1446</strain>
    </source>
</reference>
<proteinExistence type="predicted"/>
<dbReference type="GeneID" id="83715507"/>
<name>A0A158SNY8_LIMFE</name>
<organism evidence="2 5">
    <name type="scientific">Limosilactobacillus fermentum</name>
    <name type="common">Lactobacillus fermentum</name>
    <dbReference type="NCBI Taxonomy" id="1613"/>
    <lineage>
        <taxon>Bacteria</taxon>
        <taxon>Bacillati</taxon>
        <taxon>Bacillota</taxon>
        <taxon>Bacilli</taxon>
        <taxon>Lactobacillales</taxon>
        <taxon>Lactobacillaceae</taxon>
        <taxon>Limosilactobacillus</taxon>
    </lineage>
</organism>
<dbReference type="EMBL" id="POTQ01000020">
    <property type="protein sequence ID" value="PNV57350.1"/>
    <property type="molecule type" value="Genomic_DNA"/>
</dbReference>
<evidence type="ECO:0000313" key="4">
    <source>
        <dbReference type="Proteomes" id="UP000185427"/>
    </source>
</evidence>
<dbReference type="Proteomes" id="UP000236514">
    <property type="component" value="Unassembled WGS sequence"/>
</dbReference>
<dbReference type="OrthoDB" id="2246846at2"/>
<evidence type="ECO:0000313" key="1">
    <source>
        <dbReference type="EMBL" id="APU45692.1"/>
    </source>
</evidence>
<evidence type="ECO:0000313" key="6">
    <source>
        <dbReference type="Proteomes" id="UP000503169"/>
    </source>
</evidence>
<evidence type="ECO:0000313" key="5">
    <source>
        <dbReference type="Proteomes" id="UP000236514"/>
    </source>
</evidence>
<reference evidence="3 6" key="3">
    <citation type="submission" date="2020-04" db="EMBL/GenBank/DDBJ databases">
        <title>Novel strain L. Fermentum HFD1 producer antibacterial peptides.</title>
        <authorList>
            <person name="Ozhegov G.D."/>
            <person name="Pavlova A.S."/>
            <person name="Zhuravleva D.E."/>
            <person name="Gogoleva N.V."/>
            <person name="Shagimardanova E.I."/>
            <person name="Markelova M.I."/>
            <person name="Yarullina D.R."/>
            <person name="Kayumov A.R."/>
        </authorList>
    </citation>
    <scope>NUCLEOTIDE SEQUENCE [LARGE SCALE GENOMIC DNA]</scope>
    <source>
        <strain evidence="3 6">HFD1</strain>
    </source>
</reference>
<dbReference type="STRING" id="1613.GCA_002119645_00229"/>
<dbReference type="EMBL" id="CP019030">
    <property type="protein sequence ID" value="APU45692.1"/>
    <property type="molecule type" value="Genomic_DNA"/>
</dbReference>
<gene>
    <name evidence="1" type="ORF">BUW47_04230</name>
    <name evidence="2" type="ORF">C1Y38_08565</name>
    <name evidence="3" type="ORF">HCY95_00230</name>
</gene>
<dbReference type="PATRIC" id="fig|1613.34.peg.2031"/>
<dbReference type="AlphaFoldDB" id="A0A158SNY8"/>
<sequence>MAEEKIELSAPVKELLDEVDALYPLGMVHVDFTGDKSGFVRHDQANLKQVPGMMVVQVSDLTEPNYTASHELLHLYYTLKQYPQVLFNLTWGDEDLDDQSRMFATGLYDAVMHRLIVAEQRKRGLINDQIEQEYLMGLKDALPKEDADPLASADQKMNTLVRVINLFDALTFYGEHLAAVEKELVANYPYALSVAKEWQAKLFNRPMETPWETRRTIVNLFKLVDEQMRSWGLPVLNNQRYTTVTPVLSERQLRLEVKQVFEIYRSDMQLKGNQGDAYAGLRRGDGQNSFVIPMPEKNSPAEFVKLYAEPVQEFLEKRGFPYTVREG</sequence>